<comment type="caution">
    <text evidence="4">The sequence shown here is derived from an EMBL/GenBank/DDBJ whole genome shotgun (WGS) entry which is preliminary data.</text>
</comment>
<dbReference type="Proteomes" id="UP001165460">
    <property type="component" value="Unassembled WGS sequence"/>
</dbReference>
<dbReference type="Pfam" id="PF13649">
    <property type="entry name" value="Methyltransf_25"/>
    <property type="match status" value="1"/>
</dbReference>
<keyword evidence="2" id="KW-0808">Transferase</keyword>
<proteinExistence type="predicted"/>
<dbReference type="Gene3D" id="3.40.50.150">
    <property type="entry name" value="Vaccinia Virus protein VP39"/>
    <property type="match status" value="1"/>
</dbReference>
<dbReference type="PANTHER" id="PTHR43861">
    <property type="entry name" value="TRANS-ACONITATE 2-METHYLTRANSFERASE-RELATED"/>
    <property type="match status" value="1"/>
</dbReference>
<keyword evidence="5" id="KW-1185">Reference proteome</keyword>
<reference evidence="4" key="1">
    <citation type="submission" date="2022-03" db="EMBL/GenBank/DDBJ databases">
        <authorList>
            <person name="Woo C.Y."/>
        </authorList>
    </citation>
    <scope>NUCLEOTIDE SEQUENCE</scope>
    <source>
        <strain evidence="4">CYS-01</strain>
    </source>
</reference>
<evidence type="ECO:0000313" key="5">
    <source>
        <dbReference type="Proteomes" id="UP001165460"/>
    </source>
</evidence>
<evidence type="ECO:0000256" key="2">
    <source>
        <dbReference type="ARBA" id="ARBA00022679"/>
    </source>
</evidence>
<dbReference type="InterPro" id="IPR029063">
    <property type="entry name" value="SAM-dependent_MTases_sf"/>
</dbReference>
<keyword evidence="1 4" id="KW-0489">Methyltransferase</keyword>
<dbReference type="CDD" id="cd02440">
    <property type="entry name" value="AdoMet_MTases"/>
    <property type="match status" value="1"/>
</dbReference>
<evidence type="ECO:0000259" key="3">
    <source>
        <dbReference type="Pfam" id="PF13649"/>
    </source>
</evidence>
<protein>
    <submittedName>
        <fullName evidence="4">Methyltransferase domain-containing protein</fullName>
    </submittedName>
</protein>
<evidence type="ECO:0000256" key="1">
    <source>
        <dbReference type="ARBA" id="ARBA00022603"/>
    </source>
</evidence>
<organism evidence="4 5">
    <name type="scientific">Pedobacter montanisoli</name>
    <dbReference type="NCBI Taxonomy" id="2923277"/>
    <lineage>
        <taxon>Bacteria</taxon>
        <taxon>Pseudomonadati</taxon>
        <taxon>Bacteroidota</taxon>
        <taxon>Sphingobacteriia</taxon>
        <taxon>Sphingobacteriales</taxon>
        <taxon>Sphingobacteriaceae</taxon>
        <taxon>Pedobacter</taxon>
    </lineage>
</organism>
<dbReference type="SUPFAM" id="SSF53335">
    <property type="entry name" value="S-adenosyl-L-methionine-dependent methyltransferases"/>
    <property type="match status" value="1"/>
</dbReference>
<dbReference type="RefSeq" id="WP_243363259.1">
    <property type="nucleotide sequence ID" value="NZ_JALGBH010000002.1"/>
</dbReference>
<evidence type="ECO:0000313" key="4">
    <source>
        <dbReference type="EMBL" id="MCJ0743911.1"/>
    </source>
</evidence>
<gene>
    <name evidence="4" type="ORF">MMF97_14425</name>
</gene>
<dbReference type="GO" id="GO:0008168">
    <property type="term" value="F:methyltransferase activity"/>
    <property type="evidence" value="ECO:0007669"/>
    <property type="project" value="UniProtKB-KW"/>
</dbReference>
<dbReference type="PANTHER" id="PTHR43861:SF1">
    <property type="entry name" value="TRANS-ACONITATE 2-METHYLTRANSFERASE"/>
    <property type="match status" value="1"/>
</dbReference>
<sequence length="210" mass="23930">MDKYQETFDTWNKVATLYQDKFMDLDLYNESYNFICNSIGAKNAKLLEIGCGPGNITKYLLAKRPDFDILGIDIAPNMVQLAKQNNPAANFAVMDSRQISKLENTYDGIICGFCLPYLSHTDVIKLIADSYNLLNSNGLLYLSFVEGHPNRSGYQTSSSGNRIYFYFHDLTELTQQLTVHKFQDIQVFNVKFKKSETETETHTILTATRS</sequence>
<dbReference type="InterPro" id="IPR041698">
    <property type="entry name" value="Methyltransf_25"/>
</dbReference>
<dbReference type="EMBL" id="JALGBH010000002">
    <property type="protein sequence ID" value="MCJ0743911.1"/>
    <property type="molecule type" value="Genomic_DNA"/>
</dbReference>
<accession>A0ABT0A041</accession>
<feature type="domain" description="Methyltransferase" evidence="3">
    <location>
        <begin position="47"/>
        <end position="138"/>
    </location>
</feature>
<dbReference type="GO" id="GO:0032259">
    <property type="term" value="P:methylation"/>
    <property type="evidence" value="ECO:0007669"/>
    <property type="project" value="UniProtKB-KW"/>
</dbReference>
<name>A0ABT0A041_9SPHI</name>